<accession>A0A967EWU1</accession>
<reference evidence="1" key="1">
    <citation type="submission" date="2020-03" db="EMBL/GenBank/DDBJ databases">
        <title>Genome of Pelagibius litoralis DSM 21314T.</title>
        <authorList>
            <person name="Wang G."/>
        </authorList>
    </citation>
    <scope>NUCLEOTIDE SEQUENCE</scope>
    <source>
        <strain evidence="1">DSM 21314</strain>
    </source>
</reference>
<organism evidence="1 2">
    <name type="scientific">Pelagibius litoralis</name>
    <dbReference type="NCBI Taxonomy" id="374515"/>
    <lineage>
        <taxon>Bacteria</taxon>
        <taxon>Pseudomonadati</taxon>
        <taxon>Pseudomonadota</taxon>
        <taxon>Alphaproteobacteria</taxon>
        <taxon>Rhodospirillales</taxon>
        <taxon>Rhodovibrionaceae</taxon>
        <taxon>Pelagibius</taxon>
    </lineage>
</organism>
<proteinExistence type="predicted"/>
<dbReference type="InterPro" id="IPR009003">
    <property type="entry name" value="Peptidase_S1_PA"/>
</dbReference>
<dbReference type="EMBL" id="JAAQPH010000004">
    <property type="protein sequence ID" value="NIA68358.1"/>
    <property type="molecule type" value="Genomic_DNA"/>
</dbReference>
<name>A0A967EWU1_9PROT</name>
<dbReference type="SUPFAM" id="SSF50494">
    <property type="entry name" value="Trypsin-like serine proteases"/>
    <property type="match status" value="1"/>
</dbReference>
<evidence type="ECO:0008006" key="3">
    <source>
        <dbReference type="Google" id="ProtNLM"/>
    </source>
</evidence>
<comment type="caution">
    <text evidence="1">The sequence shown here is derived from an EMBL/GenBank/DDBJ whole genome shotgun (WGS) entry which is preliminary data.</text>
</comment>
<dbReference type="Proteomes" id="UP000761264">
    <property type="component" value="Unassembled WGS sequence"/>
</dbReference>
<dbReference type="AlphaFoldDB" id="A0A967EWU1"/>
<dbReference type="RefSeq" id="WP_167222848.1">
    <property type="nucleotide sequence ID" value="NZ_JAAQPH010000004.1"/>
</dbReference>
<gene>
    <name evidence="1" type="ORF">HBA54_07115</name>
</gene>
<protein>
    <recommendedName>
        <fullName evidence="3">Trypsin-like peptidase domain-containing protein</fullName>
    </recommendedName>
</protein>
<evidence type="ECO:0000313" key="1">
    <source>
        <dbReference type="EMBL" id="NIA68358.1"/>
    </source>
</evidence>
<keyword evidence="2" id="KW-1185">Reference proteome</keyword>
<sequence length="367" mass="38467">MPISTDLLQAKQTVSTRLLRAGRRGGAVVARRCIRISSAMASAGGNVHAVGVGKKITGGVVTKETCVRIYVVQKLPASMLSPRDHLPQRIDGVVTDVIESAPAFALGQSAVKKAPPKAARATTRRSIDVAQEACSDNRQAAQRPVVAGISVAHEDVTAGTLACFCRSTLAGDDPDQILALSNNHVFADTNRAEIGDDLYQPGPADGGTAADRIATLLRYQEIVIDGQTPNRVDAAVGLMLPEIESSPTICSIGALEGMERGVEGMEVRKHGRTTGYTEGVITDEAYDALVGMDPADPNAVALFDDQLRIEVTPPFQAIGLGGDSGSLIVNRAAARAVGLFFAGPESGVYGIANQMNDVMEALDIEPI</sequence>
<evidence type="ECO:0000313" key="2">
    <source>
        <dbReference type="Proteomes" id="UP000761264"/>
    </source>
</evidence>